<dbReference type="PANTHER" id="PTHR43224">
    <property type="entry name" value="AMIDINOTRANSFERASE"/>
    <property type="match status" value="1"/>
</dbReference>
<proteinExistence type="predicted"/>
<comment type="caution">
    <text evidence="1">The sequence shown here is derived from an EMBL/GenBank/DDBJ whole genome shotgun (WGS) entry which is preliminary data.</text>
</comment>
<dbReference type="AlphaFoldDB" id="A0AAW9RLH9"/>
<dbReference type="SUPFAM" id="SSF55909">
    <property type="entry name" value="Pentein"/>
    <property type="match status" value="1"/>
</dbReference>
<protein>
    <submittedName>
        <fullName evidence="1">Arginine deiminase-related protein</fullName>
    </submittedName>
</protein>
<dbReference type="PANTHER" id="PTHR43224:SF1">
    <property type="entry name" value="AMIDINOTRANSFERASE"/>
    <property type="match status" value="1"/>
</dbReference>
<keyword evidence="2" id="KW-1185">Reference proteome</keyword>
<dbReference type="Proteomes" id="UP001359886">
    <property type="component" value="Unassembled WGS sequence"/>
</dbReference>
<evidence type="ECO:0000313" key="2">
    <source>
        <dbReference type="Proteomes" id="UP001359886"/>
    </source>
</evidence>
<dbReference type="Pfam" id="PF19420">
    <property type="entry name" value="DDAH_eukar"/>
    <property type="match status" value="1"/>
</dbReference>
<dbReference type="EMBL" id="JAZHOG010000010">
    <property type="protein sequence ID" value="MEJ8568953.1"/>
    <property type="molecule type" value="Genomic_DNA"/>
</dbReference>
<evidence type="ECO:0000313" key="1">
    <source>
        <dbReference type="EMBL" id="MEJ8568953.1"/>
    </source>
</evidence>
<reference evidence="1 2" key="1">
    <citation type="submission" date="2024-02" db="EMBL/GenBank/DDBJ databases">
        <title>A novel Wenzhouxiangellaceae bacterium, isolated from coastal sediments.</title>
        <authorList>
            <person name="Du Z.-J."/>
            <person name="Ye Y.-Q."/>
            <person name="Zhang X.-Y."/>
        </authorList>
    </citation>
    <scope>NUCLEOTIDE SEQUENCE [LARGE SCALE GENOMIC DNA]</scope>
    <source>
        <strain evidence="1 2">CH-27</strain>
    </source>
</reference>
<accession>A0AAW9RLH9</accession>
<gene>
    <name evidence="1" type="ORF">V3330_15070</name>
</gene>
<dbReference type="RefSeq" id="WP_354696271.1">
    <property type="nucleotide sequence ID" value="NZ_JAZHOG010000010.1"/>
</dbReference>
<sequence length="304" mass="33355">MITRDPADFAAFIESGRLVPNGPQAPRGVFMVEPVNFRVSAESAQDNAYMATGRETDPDRALEQYIKLVSLIRDIGVPVKSFPGDPRTPDDVFPNNVFGTVPGRLVVGSMLHENRRLEAGRQDIRSWFESRGYAILDLSQKECIAELTGVLVIDRPRHIGYCGMTARVDDAGVRAMHEAFGLHCTFQFDLAAGEYHTNVILSVLAGRACVMHTHSIADSHVARAIADAYGGRAIFLDEAEKAAFAGNCIALTHNDLFMSQGAADTLRRSNRALLETWGFRIRATPLDEIEKAGGSLRCMVGEIY</sequence>
<organism evidence="1 2">
    <name type="scientific">Elongatibacter sediminis</name>
    <dbReference type="NCBI Taxonomy" id="3119006"/>
    <lineage>
        <taxon>Bacteria</taxon>
        <taxon>Pseudomonadati</taxon>
        <taxon>Pseudomonadota</taxon>
        <taxon>Gammaproteobacteria</taxon>
        <taxon>Chromatiales</taxon>
        <taxon>Wenzhouxiangellaceae</taxon>
        <taxon>Elongatibacter</taxon>
    </lineage>
</organism>
<dbReference type="InterPro" id="IPR014541">
    <property type="entry name" value="Amdntrnsf_FN0238"/>
</dbReference>
<name>A0AAW9RLH9_9GAMM</name>
<dbReference type="Gene3D" id="3.75.10.10">
    <property type="entry name" value="L-arginine/glycine Amidinotransferase, Chain A"/>
    <property type="match status" value="1"/>
</dbReference>